<dbReference type="AlphaFoldDB" id="A0A9J5ZTZ0"/>
<gene>
    <name evidence="2" type="ORF">H5410_015284</name>
</gene>
<sequence length="151" mass="17840">MGQGWGRMRWEFEEEETSRGGGVLRKGWRGLKKKKNEVDKMSQGASFVATTQSFISDASSFNIKCSSCRCKGYEQQHEYFISRVKELTNIFKKTTYNIDVHTSKKISQPLKLKEKINEYCSSIFLNRKRQGERKRKKRKRKRKRRKSSVVM</sequence>
<organism evidence="2 3">
    <name type="scientific">Solanum commersonii</name>
    <name type="common">Commerson's wild potato</name>
    <name type="synonym">Commerson's nightshade</name>
    <dbReference type="NCBI Taxonomy" id="4109"/>
    <lineage>
        <taxon>Eukaryota</taxon>
        <taxon>Viridiplantae</taxon>
        <taxon>Streptophyta</taxon>
        <taxon>Embryophyta</taxon>
        <taxon>Tracheophyta</taxon>
        <taxon>Spermatophyta</taxon>
        <taxon>Magnoliopsida</taxon>
        <taxon>eudicotyledons</taxon>
        <taxon>Gunneridae</taxon>
        <taxon>Pentapetalae</taxon>
        <taxon>asterids</taxon>
        <taxon>lamiids</taxon>
        <taxon>Solanales</taxon>
        <taxon>Solanaceae</taxon>
        <taxon>Solanoideae</taxon>
        <taxon>Solaneae</taxon>
        <taxon>Solanum</taxon>
    </lineage>
</organism>
<proteinExistence type="predicted"/>
<protein>
    <submittedName>
        <fullName evidence="2">Uncharacterized protein</fullName>
    </submittedName>
</protein>
<accession>A0A9J5ZTZ0</accession>
<keyword evidence="3" id="KW-1185">Reference proteome</keyword>
<evidence type="ECO:0000313" key="2">
    <source>
        <dbReference type="EMBL" id="KAG5615460.1"/>
    </source>
</evidence>
<evidence type="ECO:0000256" key="1">
    <source>
        <dbReference type="SAM" id="MobiDB-lite"/>
    </source>
</evidence>
<evidence type="ECO:0000313" key="3">
    <source>
        <dbReference type="Proteomes" id="UP000824120"/>
    </source>
</evidence>
<name>A0A9J5ZTZ0_SOLCO</name>
<feature type="region of interest" description="Disordered" evidence="1">
    <location>
        <begin position="129"/>
        <end position="151"/>
    </location>
</feature>
<reference evidence="2 3" key="1">
    <citation type="submission" date="2020-09" db="EMBL/GenBank/DDBJ databases">
        <title>De no assembly of potato wild relative species, Solanum commersonii.</title>
        <authorList>
            <person name="Cho K."/>
        </authorList>
    </citation>
    <scope>NUCLEOTIDE SEQUENCE [LARGE SCALE GENOMIC DNA]</scope>
    <source>
        <strain evidence="2">LZ3.2</strain>
        <tissue evidence="2">Leaf</tissue>
    </source>
</reference>
<dbReference type="EMBL" id="JACXVP010000003">
    <property type="protein sequence ID" value="KAG5615460.1"/>
    <property type="molecule type" value="Genomic_DNA"/>
</dbReference>
<comment type="caution">
    <text evidence="2">The sequence shown here is derived from an EMBL/GenBank/DDBJ whole genome shotgun (WGS) entry which is preliminary data.</text>
</comment>
<dbReference type="Proteomes" id="UP000824120">
    <property type="component" value="Chromosome 3"/>
</dbReference>